<evidence type="ECO:0000313" key="2">
    <source>
        <dbReference type="EMBL" id="MTD59093.1"/>
    </source>
</evidence>
<dbReference type="Proteomes" id="UP000440096">
    <property type="component" value="Unassembled WGS sequence"/>
</dbReference>
<dbReference type="PROSITE" id="PS50943">
    <property type="entry name" value="HTH_CROC1"/>
    <property type="match status" value="1"/>
</dbReference>
<evidence type="ECO:0000313" key="3">
    <source>
        <dbReference type="Proteomes" id="UP000440096"/>
    </source>
</evidence>
<dbReference type="CDD" id="cd00093">
    <property type="entry name" value="HTH_XRE"/>
    <property type="match status" value="1"/>
</dbReference>
<dbReference type="SMART" id="SM00530">
    <property type="entry name" value="HTH_XRE"/>
    <property type="match status" value="1"/>
</dbReference>
<sequence>MGVDGVRGRREELGLTQQEAARKAGMSLATWRRLEVVDDDREASFRRTTLQAAERVLRVPAGGVAALRAGETVEALGGHQHVNKDWLLTYGKSFKGDPLTPRQAFKLSMSVAGLEDDAFFGLDEYLQGKVSVKELFFVDQLPDWVLFMVNAHWVDCFRNVLVDLGRRLGRGEVPYPRSMVERVALELMFDSAKEGGDVADDMLEADDDVRAALPSFGENDEDWEDAREQLFGGDFDFQMIWLPNFTRMLFGDSRESVSIQLGVDLDSFHPIRWWETDRKLRNK</sequence>
<dbReference type="GO" id="GO:0003677">
    <property type="term" value="F:DNA binding"/>
    <property type="evidence" value="ECO:0007669"/>
    <property type="project" value="InterPro"/>
</dbReference>
<organism evidence="2 3">
    <name type="scientific">Amycolatopsis pithecellobii</name>
    <dbReference type="NCBI Taxonomy" id="664692"/>
    <lineage>
        <taxon>Bacteria</taxon>
        <taxon>Bacillati</taxon>
        <taxon>Actinomycetota</taxon>
        <taxon>Actinomycetes</taxon>
        <taxon>Pseudonocardiales</taxon>
        <taxon>Pseudonocardiaceae</taxon>
        <taxon>Amycolatopsis</taxon>
    </lineage>
</organism>
<accession>A0A6N7ZBI1</accession>
<proteinExistence type="predicted"/>
<dbReference type="InterPro" id="IPR001387">
    <property type="entry name" value="Cro/C1-type_HTH"/>
</dbReference>
<comment type="caution">
    <text evidence="2">The sequence shown here is derived from an EMBL/GenBank/DDBJ whole genome shotgun (WGS) entry which is preliminary data.</text>
</comment>
<keyword evidence="3" id="KW-1185">Reference proteome</keyword>
<evidence type="ECO:0000259" key="1">
    <source>
        <dbReference type="PROSITE" id="PS50943"/>
    </source>
</evidence>
<dbReference type="InterPro" id="IPR010982">
    <property type="entry name" value="Lambda_DNA-bd_dom_sf"/>
</dbReference>
<dbReference type="Gene3D" id="1.10.260.40">
    <property type="entry name" value="lambda repressor-like DNA-binding domains"/>
    <property type="match status" value="1"/>
</dbReference>
<gene>
    <name evidence="2" type="ORF">GKO32_34680</name>
</gene>
<reference evidence="2 3" key="1">
    <citation type="submission" date="2019-11" db="EMBL/GenBank/DDBJ databases">
        <title>Draft genome of Amycolatopsis RM579.</title>
        <authorList>
            <person name="Duangmal K."/>
            <person name="Mingma R."/>
        </authorList>
    </citation>
    <scope>NUCLEOTIDE SEQUENCE [LARGE SCALE GENOMIC DNA]</scope>
    <source>
        <strain evidence="2 3">RM579</strain>
    </source>
</reference>
<name>A0A6N7ZBI1_9PSEU</name>
<protein>
    <submittedName>
        <fullName evidence="2">Helix-turn-helix domain-containing protein</fullName>
    </submittedName>
</protein>
<dbReference type="EMBL" id="WMBA01000088">
    <property type="protein sequence ID" value="MTD59093.1"/>
    <property type="molecule type" value="Genomic_DNA"/>
</dbReference>
<feature type="domain" description="HTH cro/C1-type" evidence="1">
    <location>
        <begin position="6"/>
        <end position="30"/>
    </location>
</feature>
<dbReference type="AlphaFoldDB" id="A0A6N7ZBI1"/>